<dbReference type="GO" id="GO:0006222">
    <property type="term" value="P:UMP biosynthetic process"/>
    <property type="evidence" value="ECO:0007669"/>
    <property type="project" value="TreeGrafter"/>
</dbReference>
<dbReference type="AlphaFoldDB" id="A0A1H8EHN9"/>
<dbReference type="GO" id="GO:0004588">
    <property type="term" value="F:orotate phosphoribosyltransferase activity"/>
    <property type="evidence" value="ECO:0007669"/>
    <property type="project" value="TreeGrafter"/>
</dbReference>
<dbReference type="EMBL" id="FOBF01000023">
    <property type="protein sequence ID" value="SEN18983.1"/>
    <property type="molecule type" value="Genomic_DNA"/>
</dbReference>
<sequence>MPPEAIHDLRAISLDVSRRRAELSADIRAAAQVGRAPGQIDGYAVQSRPAILRRLATMISEKLPRQLDRLVAPEPAGVALTTAVALETGLPTTVIRAGGGIGGAIHRGELVAVVVQVIASGDEAVRTADAVCAHGAAVAGVFAAVDLDQGGGARLATAGHTLHTVVTISGSDSPQDRGLSG</sequence>
<keyword evidence="3" id="KW-0328">Glycosyltransferase</keyword>
<dbReference type="STRING" id="46177.SAMN05660976_06985"/>
<proteinExistence type="predicted"/>
<dbReference type="PANTHER" id="PTHR19278">
    <property type="entry name" value="OROTATE PHOSPHORIBOSYLTRANSFERASE"/>
    <property type="match status" value="1"/>
</dbReference>
<dbReference type="PANTHER" id="PTHR19278:SF9">
    <property type="entry name" value="URIDINE 5'-MONOPHOSPHATE SYNTHASE"/>
    <property type="match status" value="1"/>
</dbReference>
<gene>
    <name evidence="3" type="ORF">SAMN05660976_06985</name>
</gene>
<dbReference type="GO" id="GO:0019856">
    <property type="term" value="P:pyrimidine nucleobase biosynthetic process"/>
    <property type="evidence" value="ECO:0007669"/>
    <property type="project" value="TreeGrafter"/>
</dbReference>
<protein>
    <submittedName>
        <fullName evidence="3">Orotate phosphoribosyltransferase</fullName>
    </submittedName>
</protein>
<dbReference type="SUPFAM" id="SSF53271">
    <property type="entry name" value="PRTase-like"/>
    <property type="match status" value="1"/>
</dbReference>
<dbReference type="Proteomes" id="UP000198953">
    <property type="component" value="Unassembled WGS sequence"/>
</dbReference>
<dbReference type="Gene3D" id="3.40.50.2020">
    <property type="match status" value="1"/>
</dbReference>
<reference evidence="3 4" key="1">
    <citation type="submission" date="2016-10" db="EMBL/GenBank/DDBJ databases">
        <authorList>
            <person name="de Groot N.N."/>
        </authorList>
    </citation>
    <scope>NUCLEOTIDE SEQUENCE [LARGE SCALE GENOMIC DNA]</scope>
    <source>
        <strain evidence="3 4">DSM 43357</strain>
    </source>
</reference>
<evidence type="ECO:0000256" key="1">
    <source>
        <dbReference type="ARBA" id="ARBA00004725"/>
    </source>
</evidence>
<accession>A0A1H8EHN9</accession>
<name>A0A1H8EHN9_9ACTN</name>
<dbReference type="InterPro" id="IPR029057">
    <property type="entry name" value="PRTase-like"/>
</dbReference>
<evidence type="ECO:0000313" key="4">
    <source>
        <dbReference type="Proteomes" id="UP000198953"/>
    </source>
</evidence>
<comment type="pathway">
    <text evidence="1">Pyrimidine metabolism; UMP biosynthesis via de novo pathway.</text>
</comment>
<keyword evidence="2" id="KW-0665">Pyrimidine biosynthesis</keyword>
<organism evidence="3 4">
    <name type="scientific">Nonomuraea pusilla</name>
    <dbReference type="NCBI Taxonomy" id="46177"/>
    <lineage>
        <taxon>Bacteria</taxon>
        <taxon>Bacillati</taxon>
        <taxon>Actinomycetota</taxon>
        <taxon>Actinomycetes</taxon>
        <taxon>Streptosporangiales</taxon>
        <taxon>Streptosporangiaceae</taxon>
        <taxon>Nonomuraea</taxon>
    </lineage>
</organism>
<dbReference type="RefSeq" id="WP_055504170.1">
    <property type="nucleotide sequence ID" value="NZ_BBZG01000002.1"/>
</dbReference>
<keyword evidence="4" id="KW-1185">Reference proteome</keyword>
<keyword evidence="3" id="KW-0808">Transferase</keyword>
<evidence type="ECO:0000313" key="3">
    <source>
        <dbReference type="EMBL" id="SEN18983.1"/>
    </source>
</evidence>
<evidence type="ECO:0000256" key="2">
    <source>
        <dbReference type="ARBA" id="ARBA00022975"/>
    </source>
</evidence>